<dbReference type="OrthoDB" id="9810967at2"/>
<dbReference type="PANTHER" id="PTHR11280">
    <property type="entry name" value="GLUCOSAMINE-6-PHOSPHATE ISOMERASE"/>
    <property type="match status" value="1"/>
</dbReference>
<dbReference type="EMBL" id="FO203526">
    <property type="protein sequence ID" value="CCO57341.1"/>
    <property type="molecule type" value="Genomic_DNA"/>
</dbReference>
<dbReference type="GO" id="GO:0042802">
    <property type="term" value="F:identical protein binding"/>
    <property type="evidence" value="ECO:0007669"/>
    <property type="project" value="TreeGrafter"/>
</dbReference>
<keyword evidence="2" id="KW-0378">Hydrolase</keyword>
<feature type="domain" description="Glucosamine/galactosamine-6-phosphate isomerase" evidence="1">
    <location>
        <begin position="8"/>
        <end position="232"/>
    </location>
</feature>
<evidence type="ECO:0000259" key="1">
    <source>
        <dbReference type="Pfam" id="PF01182"/>
    </source>
</evidence>
<evidence type="ECO:0000313" key="3">
    <source>
        <dbReference type="Proteomes" id="UP000016895"/>
    </source>
</evidence>
<keyword evidence="3" id="KW-1185">Reference proteome</keyword>
<dbReference type="STRING" id="28173.VIBNI_A1200"/>
<protein>
    <submittedName>
        <fullName evidence="2">Putative glucosamine-6-phosphate deaminase</fullName>
        <ecNumber evidence="2">3.5.99.6</ecNumber>
    </submittedName>
</protein>
<sequence>MKVSRWLDEASMAIAAAQYGAKLIRQAIESKGYANIILATGTSQFSMLSNLVTDTSIDWSRVSVFHLDEYVGLSDQHPASFRRYLRERVEDQLPNLKKITYVNGDSPKLEEELTNLNKTISDNQIDVAFVGIGENGHLAFNDPPADFEETAPYIQVELDTACRKQQLGEGWFPSLEDVPTHAVSMSINQILKSTHIVCTVPSDRKAQAVKDCLEGVMSPMHPASVLQKHQATMVFLDNESSSLLSQRGSDEK</sequence>
<dbReference type="RefSeq" id="WP_022550310.1">
    <property type="nucleotide sequence ID" value="NC_022528.1"/>
</dbReference>
<dbReference type="GO" id="GO:0005737">
    <property type="term" value="C:cytoplasm"/>
    <property type="evidence" value="ECO:0007669"/>
    <property type="project" value="TreeGrafter"/>
</dbReference>
<dbReference type="KEGG" id="vni:VIBNI_A1200"/>
<dbReference type="Proteomes" id="UP000016895">
    <property type="component" value="Chromosome 1"/>
</dbReference>
<proteinExistence type="predicted"/>
<evidence type="ECO:0000313" key="2">
    <source>
        <dbReference type="EMBL" id="CCO57341.1"/>
    </source>
</evidence>
<accession>U4K444</accession>
<dbReference type="GO" id="GO:0006043">
    <property type="term" value="P:glucosamine catabolic process"/>
    <property type="evidence" value="ECO:0007669"/>
    <property type="project" value="TreeGrafter"/>
</dbReference>
<dbReference type="CDD" id="cd01399">
    <property type="entry name" value="GlcN6P_deaminase"/>
    <property type="match status" value="1"/>
</dbReference>
<dbReference type="AlphaFoldDB" id="U4K444"/>
<reference evidence="2 3" key="1">
    <citation type="journal article" date="2013" name="ISME J.">
        <title>Comparative genomics of pathogenic lineages of Vibrio nigripulchritudo identifies virulence-associated traits.</title>
        <authorList>
            <person name="Goudenege D."/>
            <person name="Labreuche Y."/>
            <person name="Krin E."/>
            <person name="Ansquer D."/>
            <person name="Mangenot S."/>
            <person name="Calteau A."/>
            <person name="Medigue C."/>
            <person name="Mazel D."/>
            <person name="Polz M.F."/>
            <person name="Le Roux F."/>
        </authorList>
    </citation>
    <scope>NUCLEOTIDE SEQUENCE [LARGE SCALE GENOMIC DNA]</scope>
    <source>
        <strain evidence="3">SnF1</strain>
    </source>
</reference>
<dbReference type="GO" id="GO:0005975">
    <property type="term" value="P:carbohydrate metabolic process"/>
    <property type="evidence" value="ECO:0007669"/>
    <property type="project" value="InterPro"/>
</dbReference>
<dbReference type="InterPro" id="IPR004547">
    <property type="entry name" value="Glucosamine6P_isomerase"/>
</dbReference>
<dbReference type="SUPFAM" id="SSF100950">
    <property type="entry name" value="NagB/RpiA/CoA transferase-like"/>
    <property type="match status" value="1"/>
</dbReference>
<dbReference type="GO" id="GO:0006046">
    <property type="term" value="P:N-acetylglucosamine catabolic process"/>
    <property type="evidence" value="ECO:0007669"/>
    <property type="project" value="TreeGrafter"/>
</dbReference>
<dbReference type="InterPro" id="IPR037171">
    <property type="entry name" value="NagB/RpiA_transferase-like"/>
</dbReference>
<dbReference type="Pfam" id="PF01182">
    <property type="entry name" value="Glucosamine_iso"/>
    <property type="match status" value="1"/>
</dbReference>
<dbReference type="PANTHER" id="PTHR11280:SF6">
    <property type="entry name" value="GLUCOSAMINE-6-PHOSPHATE ISOMERASE NAGB"/>
    <property type="match status" value="1"/>
</dbReference>
<gene>
    <name evidence="2" type="ORF">VIBNI_A1200</name>
</gene>
<dbReference type="InterPro" id="IPR006148">
    <property type="entry name" value="Glc/Gal-6P_isomerase"/>
</dbReference>
<dbReference type="EC" id="3.5.99.6" evidence="2"/>
<dbReference type="GO" id="GO:0019262">
    <property type="term" value="P:N-acetylneuraminate catabolic process"/>
    <property type="evidence" value="ECO:0007669"/>
    <property type="project" value="TreeGrafter"/>
</dbReference>
<organism evidence="2 3">
    <name type="scientific">Vibrio nigripulchritudo</name>
    <dbReference type="NCBI Taxonomy" id="28173"/>
    <lineage>
        <taxon>Bacteria</taxon>
        <taxon>Pseudomonadati</taxon>
        <taxon>Pseudomonadota</taxon>
        <taxon>Gammaproteobacteria</taxon>
        <taxon>Vibrionales</taxon>
        <taxon>Vibrionaceae</taxon>
        <taxon>Vibrio</taxon>
    </lineage>
</organism>
<dbReference type="PATRIC" id="fig|1260221.3.peg.1154"/>
<dbReference type="GO" id="GO:0004342">
    <property type="term" value="F:glucosamine-6-phosphate deaminase activity"/>
    <property type="evidence" value="ECO:0007669"/>
    <property type="project" value="UniProtKB-EC"/>
</dbReference>
<dbReference type="Gene3D" id="3.40.50.1360">
    <property type="match status" value="1"/>
</dbReference>
<name>U4K444_9VIBR</name>